<dbReference type="Proteomes" id="UP001460072">
    <property type="component" value="Unassembled WGS sequence"/>
</dbReference>
<gene>
    <name evidence="1" type="ORF">WFZ85_11915</name>
</gene>
<reference evidence="1 2" key="1">
    <citation type="submission" date="2024-03" db="EMBL/GenBank/DDBJ databases">
        <title>Two novel species of the genus Flavobacterium exhibiting potentially degradation of complex polysaccharides.</title>
        <authorList>
            <person name="Lian X."/>
        </authorList>
    </citation>
    <scope>NUCLEOTIDE SEQUENCE [LARGE SCALE GENOMIC DNA]</scope>
    <source>
        <strain evidence="2">j3</strain>
    </source>
</reference>
<dbReference type="EMBL" id="JBCGDO010000016">
    <property type="protein sequence ID" value="MEM0543324.1"/>
    <property type="molecule type" value="Genomic_DNA"/>
</dbReference>
<evidence type="ECO:0000313" key="2">
    <source>
        <dbReference type="Proteomes" id="UP001460072"/>
    </source>
</evidence>
<sequence>MPVTFYIPSCIDFDLLESQYPPTFRPYKRDKLAYLIHKIVSIGSSNKNSFSSDGFVCLYSPALQNIVSNYLHYLDYAANAGLIEKNNSYLVGKFSKSYRLTVDNTIEVFNYIPTDFTLLAALRNYRNKKEKTVVHHKHLNQWFNSKLAIDIELVTTFLEEEWLLKNGNEALWDFDSAKKVFKSPYQQLVFSKISAEQLARGAYNLKIDDNVYRYHSNFTNMRGLIRNAVTYDGQPLVAVDICNSQPYFSLLLLEKKFWSQLLAFFKNHHKKLSKYEPNLISTFFNRIKLNKSNDRITISAIIMLGEMMLSLMDKGLKEDVKRYKDLVVTGQLYEYLEEQFKRELDLPTIDRTTAKVALLQAFFSDNRFIGTEEAAPKRCFSQLFATVYKVFSIIKRKDKRTLALLLQNIESYFIVDVISKRISSEYPDLPIFTIHDSIVTTVGNEALVSQIITEELEKGIGVAPKLKFEYWDIRNIDTYLQGLKIKAGVLSA</sequence>
<organism evidence="1 2">
    <name type="scientific">Flavobacterium aureirubrum</name>
    <dbReference type="NCBI Taxonomy" id="3133147"/>
    <lineage>
        <taxon>Bacteria</taxon>
        <taxon>Pseudomonadati</taxon>
        <taxon>Bacteroidota</taxon>
        <taxon>Flavobacteriia</taxon>
        <taxon>Flavobacteriales</taxon>
        <taxon>Flavobacteriaceae</taxon>
        <taxon>Flavobacterium</taxon>
    </lineage>
</organism>
<name>A0ABU9N6J4_9FLAO</name>
<keyword evidence="2" id="KW-1185">Reference proteome</keyword>
<comment type="caution">
    <text evidence="1">The sequence shown here is derived from an EMBL/GenBank/DDBJ whole genome shotgun (WGS) entry which is preliminary data.</text>
</comment>
<proteinExistence type="predicted"/>
<dbReference type="RefSeq" id="WP_342696519.1">
    <property type="nucleotide sequence ID" value="NZ_JBCGDO010000016.1"/>
</dbReference>
<evidence type="ECO:0000313" key="1">
    <source>
        <dbReference type="EMBL" id="MEM0543324.1"/>
    </source>
</evidence>
<evidence type="ECO:0008006" key="3">
    <source>
        <dbReference type="Google" id="ProtNLM"/>
    </source>
</evidence>
<protein>
    <recommendedName>
        <fullName evidence="3">DNA-directed DNA polymerase family A palm domain-containing protein</fullName>
    </recommendedName>
</protein>
<accession>A0ABU9N6J4</accession>